<feature type="compositionally biased region" description="Low complexity" evidence="10">
    <location>
        <begin position="300"/>
        <end position="317"/>
    </location>
</feature>
<dbReference type="EMBL" id="OOIN01000042">
    <property type="protein sequence ID" value="SPO31945.1"/>
    <property type="molecule type" value="Genomic_DNA"/>
</dbReference>
<feature type="region of interest" description="Disordered" evidence="10">
    <location>
        <begin position="559"/>
        <end position="607"/>
    </location>
</feature>
<feature type="compositionally biased region" description="Low complexity" evidence="10">
    <location>
        <begin position="642"/>
        <end position="661"/>
    </location>
</feature>
<feature type="compositionally biased region" description="Low complexity" evidence="10">
    <location>
        <begin position="59"/>
        <end position="68"/>
    </location>
</feature>
<evidence type="ECO:0000256" key="9">
    <source>
        <dbReference type="SAM" id="Coils"/>
    </source>
</evidence>
<dbReference type="PANTHER" id="PTHR24055">
    <property type="entry name" value="MITOGEN-ACTIVATED PROTEIN KINASE"/>
    <property type="match status" value="1"/>
</dbReference>
<keyword evidence="9" id="KW-0175">Coiled coil</keyword>
<comment type="cofactor">
    <cofactor evidence="8">
        <name>Mg(2+)</name>
        <dbReference type="ChEBI" id="CHEBI:18420"/>
    </cofactor>
</comment>
<dbReference type="GO" id="GO:0004707">
    <property type="term" value="F:MAP kinase activity"/>
    <property type="evidence" value="ECO:0007669"/>
    <property type="project" value="UniProtKB-EC"/>
</dbReference>
<dbReference type="Gene3D" id="1.10.510.10">
    <property type="entry name" value="Transferase(Phosphotransferase) domain 1"/>
    <property type="match status" value="1"/>
</dbReference>
<dbReference type="SMART" id="SM00220">
    <property type="entry name" value="S_TKc"/>
    <property type="match status" value="1"/>
</dbReference>
<dbReference type="InterPro" id="IPR017441">
    <property type="entry name" value="Protein_kinase_ATP_BS"/>
</dbReference>
<dbReference type="InterPro" id="IPR027417">
    <property type="entry name" value="P-loop_NTPase"/>
</dbReference>
<evidence type="ECO:0000256" key="7">
    <source>
        <dbReference type="PROSITE-ProRule" id="PRU10141"/>
    </source>
</evidence>
<dbReference type="InterPro" id="IPR019519">
    <property type="entry name" value="Elp5"/>
</dbReference>
<dbReference type="InterPro" id="IPR000719">
    <property type="entry name" value="Prot_kinase_dom"/>
</dbReference>
<keyword evidence="2 8" id="KW-0723">Serine/threonine-protein kinase</keyword>
<dbReference type="GO" id="GO:0002098">
    <property type="term" value="P:tRNA wobble uridine modification"/>
    <property type="evidence" value="ECO:0007669"/>
    <property type="project" value="InterPro"/>
</dbReference>
<dbReference type="InterPro" id="IPR003527">
    <property type="entry name" value="MAP_kinase_CS"/>
</dbReference>
<dbReference type="InterPro" id="IPR011009">
    <property type="entry name" value="Kinase-like_dom_sf"/>
</dbReference>
<feature type="region of interest" description="Disordered" evidence="10">
    <location>
        <begin position="754"/>
        <end position="817"/>
    </location>
</feature>
<name>A0A5C3EPC4_9BASI</name>
<dbReference type="SUPFAM" id="SSF56112">
    <property type="entry name" value="Protein kinase-like (PK-like)"/>
    <property type="match status" value="1"/>
</dbReference>
<dbReference type="PROSITE" id="PS01351">
    <property type="entry name" value="MAPK"/>
    <property type="match status" value="1"/>
</dbReference>
<dbReference type="CDD" id="cd07834">
    <property type="entry name" value="STKc_MAPK"/>
    <property type="match status" value="1"/>
</dbReference>
<feature type="region of interest" description="Disordered" evidence="10">
    <location>
        <begin position="1244"/>
        <end position="1292"/>
    </location>
</feature>
<dbReference type="GO" id="GO:0033588">
    <property type="term" value="C:elongator holoenzyme complex"/>
    <property type="evidence" value="ECO:0007669"/>
    <property type="project" value="InterPro"/>
</dbReference>
<keyword evidence="4 7" id="KW-0547">Nucleotide-binding</keyword>
<comment type="similarity">
    <text evidence="8">Belongs to the protein kinase superfamily. Ser/Thr protein kinase family. MAP kinase subfamily.</text>
</comment>
<feature type="domain" description="Protein kinase" evidence="11">
    <location>
        <begin position="106"/>
        <end position="472"/>
    </location>
</feature>
<dbReference type="Gene3D" id="3.40.50.300">
    <property type="entry name" value="P-loop containing nucleotide triphosphate hydrolases"/>
    <property type="match status" value="1"/>
</dbReference>
<feature type="compositionally biased region" description="Low complexity" evidence="10">
    <location>
        <begin position="774"/>
        <end position="792"/>
    </location>
</feature>
<feature type="compositionally biased region" description="Low complexity" evidence="10">
    <location>
        <begin position="1244"/>
        <end position="1261"/>
    </location>
</feature>
<dbReference type="InterPro" id="IPR008271">
    <property type="entry name" value="Ser/Thr_kinase_AS"/>
</dbReference>
<feature type="compositionally biased region" description="Low complexity" evidence="10">
    <location>
        <begin position="1188"/>
        <end position="1208"/>
    </location>
</feature>
<dbReference type="EC" id="2.7.11.24" evidence="1 8"/>
<feature type="compositionally biased region" description="Basic and acidic residues" evidence="10">
    <location>
        <begin position="587"/>
        <end position="596"/>
    </location>
</feature>
<protein>
    <recommendedName>
        <fullName evidence="1 8">Mitogen-activated protein kinase</fullName>
        <ecNumber evidence="1 8">2.7.11.24</ecNumber>
    </recommendedName>
</protein>
<dbReference type="Proteomes" id="UP000324022">
    <property type="component" value="Unassembled WGS sequence"/>
</dbReference>
<feature type="coiled-coil region" evidence="9">
    <location>
        <begin position="504"/>
        <end position="536"/>
    </location>
</feature>
<evidence type="ECO:0000256" key="1">
    <source>
        <dbReference type="ARBA" id="ARBA00012411"/>
    </source>
</evidence>
<dbReference type="UniPathway" id="UPA00988"/>
<keyword evidence="5 8" id="KW-0418">Kinase</keyword>
<feature type="compositionally biased region" description="Low complexity" evidence="10">
    <location>
        <begin position="36"/>
        <end position="49"/>
    </location>
</feature>
<sequence>MPAPHATPLSPPPHAPSTSAAVAGSSKTPPPPPSPSSSASLHQVGSRQATRTRTRTRRNMSSSASASHRTPRYTNEDHPLAPHNLAARGYHSFRCLGVPFHVKQRYSFVRELGIGAYGCVALCRDEVLECNVAIKKVTRIFEKDVLARRALREVALLRHIGMCDNVTALLDFDTAFIDFSEIYLVLSASEADLSQIIRSGQALSDAHHQYFMAQILRGVRYMHSAKVIHRDLKPSNLLVNGDCALRICDLGLARAYADSDEFEFLAPPTASNDDTEPKPRSSISTSVDGDRPDVQTAQDASQQQPRSGSARSPSPASDLHVQLYKTDSKGKQKRLNYPGGPLTGYVATRWYRAPEVMLCFREGYGPEMDMWSVGCILAELIAGAPIFGGKDYVDQIARINNVLGSPSETVLDKIGSERAKTYIKSLPNMPAVPLEKLYPNANPEALDLVAKLLTWDPDQRLTAEEALRHPWLKAYHESNARWQPPQPFDKFADVEFIHSLRQFKSSLQREADEMRMELEELEREELEGLADAAENGANGEHVNGNGNRAHQHGEELKQVNGNGDVKESNGHVHPESQSDADSGNVQRADDAVEHQHQTQSERTGVVDADALHSDSSHSLDLADEDADALSCNASTQSGHLPADTASSSSSIHTPSSTSGASADEAEPPSPRLFEACRMSTALKSRAEHLEEGKALRKPPSFFRLGHEAEGRLFAFDQHQEHNDVFMPNQVLTVARGLVEYNQAAAAAAREALLPLTQEPRQEDGTLSRSGTIKASSAASNGDGSGSASYSGSGQSGGASSGRTSSGRGGASAASTPSLGQSLLDDVMFAPADGSSSGLKSVSSQRHGKQLVVLQDSLVQSSVSLMRELISRSVKRNHAVLLISTLRQPSTYIDEDFAADRIATVAATTLGNAYATDESSTGSISELIERIRSKLTALNAGVSKTTVLIDSLNSIVHAEQEGGIASASKVVRETLAGIGASSRLIVGLSMGGTEATTCASLLSALHSPLIWGPTSTAAAASSAAGGTVLSATIHPPALLRHIFKQYGLKPPSSSNAVQKALLGSDGEEGEDEVDVRFWDVLRNVASRGPMGVPAYEAGGGAQGWWSGESCAFESLSIAHEIKTDKSAEQAAAGAIGLADLLSPSRTGYALLEVHYHSRNGKKHEELVALSTSASSKSLTLLPLDMADRTQPSSNSSSNATAATSQTSDAADVHGNMMSTLPFNLGETSDQRQRRETVPLPYAYHQASQQSSEAAKAGEAGSSLRGNTGQAKIFFEAEEDDDEDDEDPDDDLDL</sequence>
<gene>
    <name evidence="12" type="ORF">UTRI_06669_B</name>
</gene>
<keyword evidence="13" id="KW-1185">Reference proteome</keyword>
<dbReference type="CDD" id="cd19496">
    <property type="entry name" value="Elp5"/>
    <property type="match status" value="1"/>
</dbReference>
<dbReference type="PROSITE" id="PS00108">
    <property type="entry name" value="PROTEIN_KINASE_ST"/>
    <property type="match status" value="1"/>
</dbReference>
<dbReference type="InterPro" id="IPR050117">
    <property type="entry name" value="MAPK"/>
</dbReference>
<dbReference type="PROSITE" id="PS00107">
    <property type="entry name" value="PROTEIN_KINASE_ATP"/>
    <property type="match status" value="1"/>
</dbReference>
<accession>A0A5C3EPC4</accession>
<feature type="region of interest" description="Disordered" evidence="10">
    <location>
        <begin position="1"/>
        <end position="80"/>
    </location>
</feature>
<evidence type="ECO:0000256" key="2">
    <source>
        <dbReference type="ARBA" id="ARBA00022527"/>
    </source>
</evidence>
<dbReference type="OrthoDB" id="192887at2759"/>
<evidence type="ECO:0000256" key="10">
    <source>
        <dbReference type="SAM" id="MobiDB-lite"/>
    </source>
</evidence>
<organism evidence="12 13">
    <name type="scientific">Ustilago trichophora</name>
    <dbReference type="NCBI Taxonomy" id="86804"/>
    <lineage>
        <taxon>Eukaryota</taxon>
        <taxon>Fungi</taxon>
        <taxon>Dikarya</taxon>
        <taxon>Basidiomycota</taxon>
        <taxon>Ustilaginomycotina</taxon>
        <taxon>Ustilaginomycetes</taxon>
        <taxon>Ustilaginales</taxon>
        <taxon>Ustilaginaceae</taxon>
        <taxon>Ustilago</taxon>
    </lineage>
</organism>
<dbReference type="Pfam" id="PF10483">
    <property type="entry name" value="Elong_Iki1"/>
    <property type="match status" value="2"/>
</dbReference>
<feature type="region of interest" description="Disordered" evidence="10">
    <location>
        <begin position="632"/>
        <end position="669"/>
    </location>
</feature>
<feature type="compositionally biased region" description="Polar residues" evidence="10">
    <location>
        <begin position="1215"/>
        <end position="1226"/>
    </location>
</feature>
<feature type="compositionally biased region" description="Low complexity" evidence="10">
    <location>
        <begin position="16"/>
        <end position="27"/>
    </location>
</feature>
<evidence type="ECO:0000256" key="5">
    <source>
        <dbReference type="ARBA" id="ARBA00022777"/>
    </source>
</evidence>
<feature type="compositionally biased region" description="Basic and acidic residues" evidence="10">
    <location>
        <begin position="564"/>
        <end position="576"/>
    </location>
</feature>
<feature type="compositionally biased region" description="Pro residues" evidence="10">
    <location>
        <begin position="1"/>
        <end position="15"/>
    </location>
</feature>
<reference evidence="12 13" key="1">
    <citation type="submission" date="2018-03" db="EMBL/GenBank/DDBJ databases">
        <authorList>
            <person name="Guldener U."/>
        </authorList>
    </citation>
    <scope>NUCLEOTIDE SEQUENCE [LARGE SCALE GENOMIC DNA]</scope>
    <source>
        <strain evidence="12 13">NBRC100155</strain>
    </source>
</reference>
<evidence type="ECO:0000259" key="11">
    <source>
        <dbReference type="PROSITE" id="PS50011"/>
    </source>
</evidence>
<evidence type="ECO:0000313" key="13">
    <source>
        <dbReference type="Proteomes" id="UP000324022"/>
    </source>
</evidence>
<feature type="region of interest" description="Disordered" evidence="10">
    <location>
        <begin position="1185"/>
        <end position="1232"/>
    </location>
</feature>
<feature type="compositionally biased region" description="Acidic residues" evidence="10">
    <location>
        <begin position="1274"/>
        <end position="1292"/>
    </location>
</feature>
<comment type="activity regulation">
    <text evidence="8">Activated by threonine and tyrosine phosphorylation.</text>
</comment>
<evidence type="ECO:0000256" key="6">
    <source>
        <dbReference type="ARBA" id="ARBA00022840"/>
    </source>
</evidence>
<feature type="binding site" evidence="7">
    <location>
        <position position="136"/>
    </location>
    <ligand>
        <name>ATP</name>
        <dbReference type="ChEBI" id="CHEBI:30616"/>
    </ligand>
</feature>
<evidence type="ECO:0000256" key="8">
    <source>
        <dbReference type="RuleBase" id="RU361165"/>
    </source>
</evidence>
<dbReference type="PROSITE" id="PS50011">
    <property type="entry name" value="PROTEIN_KINASE_DOM"/>
    <property type="match status" value="1"/>
</dbReference>
<evidence type="ECO:0000256" key="4">
    <source>
        <dbReference type="ARBA" id="ARBA00022741"/>
    </source>
</evidence>
<feature type="region of interest" description="Disordered" evidence="10">
    <location>
        <begin position="265"/>
        <end position="318"/>
    </location>
</feature>
<dbReference type="Pfam" id="PF00069">
    <property type="entry name" value="Pkinase"/>
    <property type="match status" value="2"/>
</dbReference>
<feature type="compositionally biased region" description="Low complexity" evidence="10">
    <location>
        <begin position="800"/>
        <end position="814"/>
    </location>
</feature>
<keyword evidence="3 8" id="KW-0808">Transferase</keyword>
<evidence type="ECO:0000256" key="3">
    <source>
        <dbReference type="ARBA" id="ARBA00022679"/>
    </source>
</evidence>
<proteinExistence type="inferred from homology"/>
<keyword evidence="6 7" id="KW-0067">ATP-binding</keyword>
<comment type="catalytic activity">
    <reaction evidence="8">
        <text>L-threonyl-[protein] + ATP = O-phospho-L-threonyl-[protein] + ADP + H(+)</text>
        <dbReference type="Rhea" id="RHEA:46608"/>
        <dbReference type="Rhea" id="RHEA-COMP:11060"/>
        <dbReference type="Rhea" id="RHEA-COMP:11605"/>
        <dbReference type="ChEBI" id="CHEBI:15378"/>
        <dbReference type="ChEBI" id="CHEBI:30013"/>
        <dbReference type="ChEBI" id="CHEBI:30616"/>
        <dbReference type="ChEBI" id="CHEBI:61977"/>
        <dbReference type="ChEBI" id="CHEBI:456216"/>
        <dbReference type="EC" id="2.7.11.24"/>
    </reaction>
</comment>
<keyword evidence="8" id="KW-0460">Magnesium</keyword>
<dbReference type="GO" id="GO:0005524">
    <property type="term" value="F:ATP binding"/>
    <property type="evidence" value="ECO:0007669"/>
    <property type="project" value="UniProtKB-UniRule"/>
</dbReference>
<dbReference type="Gene3D" id="3.30.200.20">
    <property type="entry name" value="Phosphorylase Kinase, domain 1"/>
    <property type="match status" value="1"/>
</dbReference>
<evidence type="ECO:0000313" key="12">
    <source>
        <dbReference type="EMBL" id="SPO31945.1"/>
    </source>
</evidence>